<name>A0A371NRZ7_9MICO</name>
<evidence type="ECO:0008006" key="4">
    <source>
        <dbReference type="Google" id="ProtNLM"/>
    </source>
</evidence>
<comment type="caution">
    <text evidence="2">The sequence shown here is derived from an EMBL/GenBank/DDBJ whole genome shotgun (WGS) entry which is preliminary data.</text>
</comment>
<keyword evidence="3" id="KW-1185">Reference proteome</keyword>
<protein>
    <recommendedName>
        <fullName evidence="4">Secreted protein</fullName>
    </recommendedName>
</protein>
<evidence type="ECO:0000313" key="3">
    <source>
        <dbReference type="Proteomes" id="UP000262172"/>
    </source>
</evidence>
<reference evidence="2 3" key="1">
    <citation type="submission" date="2018-08" db="EMBL/GenBank/DDBJ databases">
        <title>Isolation, diversity and antifungal activity of Actinobacteria from cow dung.</title>
        <authorList>
            <person name="Ling L."/>
        </authorList>
    </citation>
    <scope>NUCLEOTIDE SEQUENCE [LARGE SCALE GENOMIC DNA]</scope>
    <source>
        <strain evidence="2 3">NEAU-LLE</strain>
    </source>
</reference>
<accession>A0A371NRZ7</accession>
<dbReference type="RefSeq" id="WP_116242540.1">
    <property type="nucleotide sequence ID" value="NZ_QUAB01000044.1"/>
</dbReference>
<sequence>MTVVPETGVSRRTLVKGAAWAVPALAVATAAPLAAASDPTPQPPVFDVSDGCATTGNGTGCAGGNKTPQVPFTVTNTTTDTLYLQVLGSQSWIAGKPRPTSWSSARVFEDNGTQNDCSPEYTETRCGGYISVAVAAGETASLWLVGTQLGSAGAFHMAIEYRWVEADCTVVVPTAQVTSGLISSSNNCA</sequence>
<gene>
    <name evidence="2" type="ORF">DY023_11805</name>
</gene>
<feature type="signal peptide" evidence="1">
    <location>
        <begin position="1"/>
        <end position="36"/>
    </location>
</feature>
<dbReference type="Proteomes" id="UP000262172">
    <property type="component" value="Unassembled WGS sequence"/>
</dbReference>
<evidence type="ECO:0000256" key="1">
    <source>
        <dbReference type="SAM" id="SignalP"/>
    </source>
</evidence>
<dbReference type="EMBL" id="QUAB01000044">
    <property type="protein sequence ID" value="REJ04934.1"/>
    <property type="molecule type" value="Genomic_DNA"/>
</dbReference>
<feature type="chain" id="PRO_5016878338" description="Secreted protein" evidence="1">
    <location>
        <begin position="37"/>
        <end position="189"/>
    </location>
</feature>
<dbReference type="InterPro" id="IPR006311">
    <property type="entry name" value="TAT_signal"/>
</dbReference>
<dbReference type="AlphaFoldDB" id="A0A371NRZ7"/>
<keyword evidence="1" id="KW-0732">Signal</keyword>
<evidence type="ECO:0000313" key="2">
    <source>
        <dbReference type="EMBL" id="REJ04934.1"/>
    </source>
</evidence>
<dbReference type="PROSITE" id="PS51318">
    <property type="entry name" value="TAT"/>
    <property type="match status" value="1"/>
</dbReference>
<organism evidence="2 3">
    <name type="scientific">Microbacterium bovistercoris</name>
    <dbReference type="NCBI Taxonomy" id="2293570"/>
    <lineage>
        <taxon>Bacteria</taxon>
        <taxon>Bacillati</taxon>
        <taxon>Actinomycetota</taxon>
        <taxon>Actinomycetes</taxon>
        <taxon>Micrococcales</taxon>
        <taxon>Microbacteriaceae</taxon>
        <taxon>Microbacterium</taxon>
    </lineage>
</organism>
<proteinExistence type="predicted"/>